<organism evidence="4 5">
    <name type="scientific">Syncephalastrum racemosum</name>
    <name type="common">Filamentous fungus</name>
    <dbReference type="NCBI Taxonomy" id="13706"/>
    <lineage>
        <taxon>Eukaryota</taxon>
        <taxon>Fungi</taxon>
        <taxon>Fungi incertae sedis</taxon>
        <taxon>Mucoromycota</taxon>
        <taxon>Mucoromycotina</taxon>
        <taxon>Mucoromycetes</taxon>
        <taxon>Mucorales</taxon>
        <taxon>Syncephalastraceae</taxon>
        <taxon>Syncephalastrum</taxon>
    </lineage>
</organism>
<proteinExistence type="predicted"/>
<dbReference type="InterPro" id="IPR000219">
    <property type="entry name" value="DH_dom"/>
</dbReference>
<dbReference type="PROSITE" id="PS50003">
    <property type="entry name" value="PH_DOMAIN"/>
    <property type="match status" value="1"/>
</dbReference>
<accession>A0A1X2H753</accession>
<sequence>MQTDDWPVRPVSNASSQTTSRGSQTSSSIRHASDATNLTSFSLDYVNNPPPPPPNDHPNASHYQLDIIDDLDFDDVDDGLIDHEMGHRHREALVQELHSSEQAYLQSLEDLSRIFEKPLRKDAKSSKLSFLGMKKMVCTEREIRWLFCNMDDILQVHQSNLASLNERLRIWGPTQIISDIFMAWLPKLSVYTTYLDNYSVAVSTYERLTRYQPFKKFIDTAHKEPALQGATLLSLLQVPAGCITRYAHLITKLAEATSPMHPDYHGLGQCRQRIQQLAEDLRPRVEDVDNVNQVMAIQEALVGAPFGAKAQRRLVLQGSISRGGVVKQDQTTPLNEDRIYILFSDMLVIVRPKQEGTGRTVLQYKDAIPLERARIRRLSEPENCIEITSALQGVDTLNTTFVGSSNVHLMYTSSSEEQETWYTHLTAVVRRLDRALAASKSAAQNRRNARHPESVRRQATQMSGSSRESSNGSSAKSSLQ</sequence>
<dbReference type="Pfam" id="PF00621">
    <property type="entry name" value="RhoGEF"/>
    <property type="match status" value="1"/>
</dbReference>
<dbReference type="OMA" id="AGCITRY"/>
<dbReference type="GO" id="GO:0005737">
    <property type="term" value="C:cytoplasm"/>
    <property type="evidence" value="ECO:0007669"/>
    <property type="project" value="TreeGrafter"/>
</dbReference>
<dbReference type="SMART" id="SM00233">
    <property type="entry name" value="PH"/>
    <property type="match status" value="1"/>
</dbReference>
<evidence type="ECO:0000256" key="1">
    <source>
        <dbReference type="SAM" id="MobiDB-lite"/>
    </source>
</evidence>
<dbReference type="PANTHER" id="PTHR12673">
    <property type="entry name" value="FACIOGENITAL DYSPLASIA PROTEIN"/>
    <property type="match status" value="1"/>
</dbReference>
<dbReference type="SUPFAM" id="SSF48065">
    <property type="entry name" value="DBL homology domain (DH-domain)"/>
    <property type="match status" value="1"/>
</dbReference>
<keyword evidence="5" id="KW-1185">Reference proteome</keyword>
<feature type="compositionally biased region" description="Low complexity" evidence="1">
    <location>
        <begin position="463"/>
        <end position="480"/>
    </location>
</feature>
<reference evidence="4 5" key="1">
    <citation type="submission" date="2016-07" db="EMBL/GenBank/DDBJ databases">
        <title>Pervasive Adenine N6-methylation of Active Genes in Fungi.</title>
        <authorList>
            <consortium name="DOE Joint Genome Institute"/>
            <person name="Mondo S.J."/>
            <person name="Dannebaum R.O."/>
            <person name="Kuo R.C."/>
            <person name="Labutti K."/>
            <person name="Haridas S."/>
            <person name="Kuo A."/>
            <person name="Salamov A."/>
            <person name="Ahrendt S.R."/>
            <person name="Lipzen A."/>
            <person name="Sullivan W."/>
            <person name="Andreopoulos W.B."/>
            <person name="Clum A."/>
            <person name="Lindquist E."/>
            <person name="Daum C."/>
            <person name="Ramamoorthy G.K."/>
            <person name="Gryganskyi A."/>
            <person name="Culley D."/>
            <person name="Magnuson J.K."/>
            <person name="James T.Y."/>
            <person name="O'Malley M.A."/>
            <person name="Stajich J.E."/>
            <person name="Spatafora J.W."/>
            <person name="Visel A."/>
            <person name="Grigoriev I.V."/>
        </authorList>
    </citation>
    <scope>NUCLEOTIDE SEQUENCE [LARGE SCALE GENOMIC DNA]</scope>
    <source>
        <strain evidence="4 5">NRRL 2496</strain>
    </source>
</reference>
<feature type="region of interest" description="Disordered" evidence="1">
    <location>
        <begin position="439"/>
        <end position="480"/>
    </location>
</feature>
<evidence type="ECO:0000313" key="5">
    <source>
        <dbReference type="Proteomes" id="UP000242180"/>
    </source>
</evidence>
<dbReference type="InParanoid" id="A0A1X2H753"/>
<evidence type="ECO:0000313" key="4">
    <source>
        <dbReference type="EMBL" id="ORY93849.1"/>
    </source>
</evidence>
<dbReference type="Gene3D" id="1.20.900.10">
    <property type="entry name" value="Dbl homology (DH) domain"/>
    <property type="match status" value="1"/>
</dbReference>
<dbReference type="InterPro" id="IPR035899">
    <property type="entry name" value="DBL_dom_sf"/>
</dbReference>
<dbReference type="GO" id="GO:0005085">
    <property type="term" value="F:guanyl-nucleotide exchange factor activity"/>
    <property type="evidence" value="ECO:0007669"/>
    <property type="project" value="InterPro"/>
</dbReference>
<dbReference type="PANTHER" id="PTHR12673:SF159">
    <property type="entry name" value="LD03170P"/>
    <property type="match status" value="1"/>
</dbReference>
<dbReference type="InterPro" id="IPR051092">
    <property type="entry name" value="FYVE_RhoGEF_PH"/>
</dbReference>
<dbReference type="OrthoDB" id="660555at2759"/>
<feature type="compositionally biased region" description="Low complexity" evidence="1">
    <location>
        <begin position="15"/>
        <end position="28"/>
    </location>
</feature>
<dbReference type="InterPro" id="IPR001849">
    <property type="entry name" value="PH_domain"/>
</dbReference>
<dbReference type="EMBL" id="MCGN01000008">
    <property type="protein sequence ID" value="ORY93849.1"/>
    <property type="molecule type" value="Genomic_DNA"/>
</dbReference>
<dbReference type="SMART" id="SM00325">
    <property type="entry name" value="RhoGEF"/>
    <property type="match status" value="1"/>
</dbReference>
<dbReference type="AlphaFoldDB" id="A0A1X2H753"/>
<feature type="domain" description="DH" evidence="3">
    <location>
        <begin position="89"/>
        <end position="284"/>
    </location>
</feature>
<evidence type="ECO:0000259" key="2">
    <source>
        <dbReference type="PROSITE" id="PS50003"/>
    </source>
</evidence>
<dbReference type="Gene3D" id="2.30.29.30">
    <property type="entry name" value="Pleckstrin-homology domain (PH domain)/Phosphotyrosine-binding domain (PTB)"/>
    <property type="match status" value="1"/>
</dbReference>
<dbReference type="PROSITE" id="PS50010">
    <property type="entry name" value="DH_2"/>
    <property type="match status" value="1"/>
</dbReference>
<dbReference type="STRING" id="13706.A0A1X2H753"/>
<dbReference type="SUPFAM" id="SSF50729">
    <property type="entry name" value="PH domain-like"/>
    <property type="match status" value="1"/>
</dbReference>
<feature type="domain" description="PH" evidence="2">
    <location>
        <begin position="313"/>
        <end position="430"/>
    </location>
</feature>
<evidence type="ECO:0000259" key="3">
    <source>
        <dbReference type="PROSITE" id="PS50010"/>
    </source>
</evidence>
<gene>
    <name evidence="4" type="ORF">BCR43DRAFT_495424</name>
</gene>
<feature type="region of interest" description="Disordered" evidence="1">
    <location>
        <begin position="1"/>
        <end position="62"/>
    </location>
</feature>
<protein>
    <submittedName>
        <fullName evidence="4">Dbl homology domain-containing protein</fullName>
    </submittedName>
</protein>
<comment type="caution">
    <text evidence="4">The sequence shown here is derived from an EMBL/GenBank/DDBJ whole genome shotgun (WGS) entry which is preliminary data.</text>
</comment>
<dbReference type="Proteomes" id="UP000242180">
    <property type="component" value="Unassembled WGS sequence"/>
</dbReference>
<name>A0A1X2H753_SYNRA</name>
<dbReference type="CDD" id="cd00160">
    <property type="entry name" value="RhoGEF"/>
    <property type="match status" value="1"/>
</dbReference>
<dbReference type="InterPro" id="IPR011993">
    <property type="entry name" value="PH-like_dom_sf"/>
</dbReference>